<dbReference type="InterPro" id="IPR006696">
    <property type="entry name" value="DUF423"/>
</dbReference>
<feature type="transmembrane region" description="Helical" evidence="6">
    <location>
        <begin position="55"/>
        <end position="73"/>
    </location>
</feature>
<dbReference type="GO" id="GO:0005886">
    <property type="term" value="C:plasma membrane"/>
    <property type="evidence" value="ECO:0007669"/>
    <property type="project" value="TreeGrafter"/>
</dbReference>
<keyword evidence="4 6" id="KW-1133">Transmembrane helix</keyword>
<evidence type="ECO:0000256" key="3">
    <source>
        <dbReference type="ARBA" id="ARBA00022692"/>
    </source>
</evidence>
<dbReference type="HOGENOM" id="CLU_096548_3_0_6"/>
<gene>
    <name evidence="7" type="ORF">Acife_1794</name>
</gene>
<name>G0JU71_9PROT</name>
<protein>
    <recommendedName>
        <fullName evidence="9">DUF423 domain-containing protein</fullName>
    </recommendedName>
</protein>
<evidence type="ECO:0000256" key="4">
    <source>
        <dbReference type="ARBA" id="ARBA00022989"/>
    </source>
</evidence>
<proteinExistence type="inferred from homology"/>
<evidence type="ECO:0000256" key="1">
    <source>
        <dbReference type="ARBA" id="ARBA00004141"/>
    </source>
</evidence>
<accession>G0JU71</accession>
<evidence type="ECO:0000256" key="5">
    <source>
        <dbReference type="ARBA" id="ARBA00023136"/>
    </source>
</evidence>
<dbReference type="eggNOG" id="COG2363">
    <property type="taxonomic scope" value="Bacteria"/>
</dbReference>
<evidence type="ECO:0000256" key="2">
    <source>
        <dbReference type="ARBA" id="ARBA00009694"/>
    </source>
</evidence>
<dbReference type="Pfam" id="PF04241">
    <property type="entry name" value="DUF423"/>
    <property type="match status" value="1"/>
</dbReference>
<dbReference type="PANTHER" id="PTHR43461:SF1">
    <property type="entry name" value="TRANSMEMBRANE PROTEIN 256"/>
    <property type="match status" value="1"/>
</dbReference>
<evidence type="ECO:0000313" key="7">
    <source>
        <dbReference type="EMBL" id="AEM47923.1"/>
    </source>
</evidence>
<dbReference type="KEGG" id="afi:Acife_1794"/>
<dbReference type="STRING" id="743299.Acife_1794"/>
<keyword evidence="5 6" id="KW-0472">Membrane</keyword>
<evidence type="ECO:0000313" key="8">
    <source>
        <dbReference type="Proteomes" id="UP000009220"/>
    </source>
</evidence>
<dbReference type="AlphaFoldDB" id="G0JU71"/>
<dbReference type="RefSeq" id="WP_014029178.1">
    <property type="nucleotide sequence ID" value="NC_015942.1"/>
</dbReference>
<feature type="transmembrane region" description="Helical" evidence="6">
    <location>
        <begin position="108"/>
        <end position="130"/>
    </location>
</feature>
<organism evidence="7 8">
    <name type="scientific">Acidithiobacillus ferrivorans SS3</name>
    <dbReference type="NCBI Taxonomy" id="743299"/>
    <lineage>
        <taxon>Bacteria</taxon>
        <taxon>Pseudomonadati</taxon>
        <taxon>Pseudomonadota</taxon>
        <taxon>Acidithiobacillia</taxon>
        <taxon>Acidithiobacillales</taxon>
        <taxon>Acidithiobacillaceae</taxon>
        <taxon>Acidithiobacillus</taxon>
    </lineage>
</organism>
<dbReference type="PANTHER" id="PTHR43461">
    <property type="entry name" value="TRANSMEMBRANE PROTEIN 256"/>
    <property type="match status" value="1"/>
</dbReference>
<comment type="subcellular location">
    <subcellularLocation>
        <location evidence="1">Membrane</location>
        <topology evidence="1">Multi-pass membrane protein</topology>
    </subcellularLocation>
</comment>
<feature type="transmembrane region" description="Helical" evidence="6">
    <location>
        <begin position="17"/>
        <end position="35"/>
    </location>
</feature>
<evidence type="ECO:0000256" key="6">
    <source>
        <dbReference type="SAM" id="Phobius"/>
    </source>
</evidence>
<reference evidence="7 8" key="1">
    <citation type="journal article" date="2011" name="J. Bacteriol.">
        <title>Draft genome of the psychrotolerant acidophile Acidithiobacillus ferrivorans SS3.</title>
        <authorList>
            <person name="Liljeqvist M."/>
            <person name="Valdes J."/>
            <person name="Holmes D.S."/>
            <person name="Dopson M."/>
        </authorList>
    </citation>
    <scope>NUCLEOTIDE SEQUENCE [LARGE SCALE GENOMIC DNA]</scope>
    <source>
        <strain evidence="7 8">SS3</strain>
    </source>
</reference>
<comment type="similarity">
    <text evidence="2">Belongs to the UPF0382 family.</text>
</comment>
<evidence type="ECO:0008006" key="9">
    <source>
        <dbReference type="Google" id="ProtNLM"/>
    </source>
</evidence>
<sequence length="138" mass="14746">MAECLIGTAAARWGGRFVALGALVMALAVIFGAAGDHLVAGRVSAEDLHIYDIANRFQIYHGLGLLFIGVLIRQYDKRRLLYAAGGLMALGTLLFCGGLYLLTLTGDVSWAFFAPVGGITLILSWLLLALSMWRASAT</sequence>
<dbReference type="EMBL" id="CP002985">
    <property type="protein sequence ID" value="AEM47923.1"/>
    <property type="molecule type" value="Genomic_DNA"/>
</dbReference>
<dbReference type="Proteomes" id="UP000009220">
    <property type="component" value="Chromosome"/>
</dbReference>
<keyword evidence="3 6" id="KW-0812">Transmembrane</keyword>
<feature type="transmembrane region" description="Helical" evidence="6">
    <location>
        <begin position="80"/>
        <end position="102"/>
    </location>
</feature>